<protein>
    <recommendedName>
        <fullName evidence="2">Coiled-coil domain-containing protein 43</fullName>
    </recommendedName>
</protein>
<keyword evidence="7" id="KW-1185">Reference proteome</keyword>
<dbReference type="InterPro" id="IPR037666">
    <property type="entry name" value="CCDC43"/>
</dbReference>
<evidence type="ECO:0000256" key="1">
    <source>
        <dbReference type="ARBA" id="ARBA00005305"/>
    </source>
</evidence>
<feature type="region of interest" description="Disordered" evidence="4">
    <location>
        <begin position="125"/>
        <end position="226"/>
    </location>
</feature>
<reference evidence="6" key="1">
    <citation type="submission" date="2013-04" db="EMBL/GenBank/DDBJ databases">
        <authorList>
            <person name="Qu J."/>
            <person name="Murali S.C."/>
            <person name="Bandaranaike D."/>
            <person name="Bellair M."/>
            <person name="Blankenburg K."/>
            <person name="Chao H."/>
            <person name="Dinh H."/>
            <person name="Doddapaneni H."/>
            <person name="Downs B."/>
            <person name="Dugan-Rocha S."/>
            <person name="Elkadiri S."/>
            <person name="Gnanaolivu R.D."/>
            <person name="Hernandez B."/>
            <person name="Javaid M."/>
            <person name="Jayaseelan J.C."/>
            <person name="Lee S."/>
            <person name="Li M."/>
            <person name="Ming W."/>
            <person name="Munidasa M."/>
            <person name="Muniz J."/>
            <person name="Nguyen L."/>
            <person name="Ongeri F."/>
            <person name="Osuji N."/>
            <person name="Pu L.-L."/>
            <person name="Puazo M."/>
            <person name="Qu C."/>
            <person name="Quiroz J."/>
            <person name="Raj R."/>
            <person name="Weissenberger G."/>
            <person name="Xin Y."/>
            <person name="Zou X."/>
            <person name="Han Y."/>
            <person name="Richards S."/>
            <person name="Worley K."/>
            <person name="Muzny D."/>
            <person name="Gibbs R."/>
        </authorList>
    </citation>
    <scope>NUCLEOTIDE SEQUENCE</scope>
    <source>
        <strain evidence="6">Sampled in the wild</strain>
    </source>
</reference>
<sequence length="271" mass="31054">MAGSEDDFECWLSGKLRDLNTDEGVFGTYIKGILEGEETIDDKTEALEGILSEITENDIPKHCREILERWQKLSSVLNSETKKEPQEDVEVKLVRLLESQTLPTVAPKSYTEEERKIREAILAQYSQMSDNEEDDDVEKTGEGSGSAAVGTSAAAAAGGSGGGNNLLTRNTNAEEVQKAEREKRERARLESQRKKDKDKEDREKQKQLQQEKKEKRKTQKGERRRELGGILQFFDIGPKLMTFSLPKRERTEEIYRKRLHGIQYASRWRFR</sequence>
<dbReference type="EMBL" id="KZ308721">
    <property type="protein sequence ID" value="KAG8233490.1"/>
    <property type="molecule type" value="Genomic_DNA"/>
</dbReference>
<comment type="similarity">
    <text evidence="1">Belongs to the CCDC43 family.</text>
</comment>
<comment type="caution">
    <text evidence="6">The sequence shown here is derived from an EMBL/GenBank/DDBJ whole genome shotgun (WGS) entry which is preliminary data.</text>
</comment>
<dbReference type="Proteomes" id="UP000792457">
    <property type="component" value="Unassembled WGS sequence"/>
</dbReference>
<feature type="compositionally biased region" description="Basic and acidic residues" evidence="4">
    <location>
        <begin position="175"/>
        <end position="226"/>
    </location>
</feature>
<gene>
    <name evidence="6" type="ORF">J437_LFUL013739</name>
</gene>
<feature type="compositionally biased region" description="Low complexity" evidence="4">
    <location>
        <begin position="145"/>
        <end position="157"/>
    </location>
</feature>
<reference evidence="6" key="2">
    <citation type="submission" date="2017-10" db="EMBL/GenBank/DDBJ databases">
        <title>Ladona fulva Genome sequencing and assembly.</title>
        <authorList>
            <person name="Murali S."/>
            <person name="Richards S."/>
            <person name="Bandaranaike D."/>
            <person name="Bellair M."/>
            <person name="Blankenburg K."/>
            <person name="Chao H."/>
            <person name="Dinh H."/>
            <person name="Doddapaneni H."/>
            <person name="Dugan-Rocha S."/>
            <person name="Elkadiri S."/>
            <person name="Gnanaolivu R."/>
            <person name="Hernandez B."/>
            <person name="Skinner E."/>
            <person name="Javaid M."/>
            <person name="Lee S."/>
            <person name="Li M."/>
            <person name="Ming W."/>
            <person name="Munidasa M."/>
            <person name="Muniz J."/>
            <person name="Nguyen L."/>
            <person name="Hughes D."/>
            <person name="Osuji N."/>
            <person name="Pu L.-L."/>
            <person name="Puazo M."/>
            <person name="Qu C."/>
            <person name="Quiroz J."/>
            <person name="Raj R."/>
            <person name="Weissenberger G."/>
            <person name="Xin Y."/>
            <person name="Zou X."/>
            <person name="Han Y."/>
            <person name="Worley K."/>
            <person name="Muzny D."/>
            <person name="Gibbs R."/>
        </authorList>
    </citation>
    <scope>NUCLEOTIDE SEQUENCE</scope>
    <source>
        <strain evidence="6">Sampled in the wild</strain>
    </source>
</reference>
<evidence type="ECO:0000256" key="4">
    <source>
        <dbReference type="SAM" id="MobiDB-lite"/>
    </source>
</evidence>
<feature type="domain" description="CCDC43 PWI-like" evidence="5">
    <location>
        <begin position="4"/>
        <end position="74"/>
    </location>
</feature>
<proteinExistence type="inferred from homology"/>
<dbReference type="InterPro" id="IPR058771">
    <property type="entry name" value="PWI_CCDC43"/>
</dbReference>
<evidence type="ECO:0000256" key="3">
    <source>
        <dbReference type="ARBA" id="ARBA00023054"/>
    </source>
</evidence>
<dbReference type="AlphaFoldDB" id="A0A8K0KGX4"/>
<dbReference type="OrthoDB" id="2187466at2759"/>
<evidence type="ECO:0000259" key="5">
    <source>
        <dbReference type="Pfam" id="PF26091"/>
    </source>
</evidence>
<evidence type="ECO:0000313" key="6">
    <source>
        <dbReference type="EMBL" id="KAG8233490.1"/>
    </source>
</evidence>
<dbReference type="PANTHER" id="PTHR31684:SF2">
    <property type="entry name" value="COILED-COIL DOMAIN-CONTAINING PROTEIN 43"/>
    <property type="match status" value="1"/>
</dbReference>
<accession>A0A8K0KGX4</accession>
<name>A0A8K0KGX4_LADFU</name>
<dbReference type="Pfam" id="PF26091">
    <property type="entry name" value="PWI_CCDC43"/>
    <property type="match status" value="1"/>
</dbReference>
<evidence type="ECO:0000256" key="2">
    <source>
        <dbReference type="ARBA" id="ARBA00016648"/>
    </source>
</evidence>
<organism evidence="6 7">
    <name type="scientific">Ladona fulva</name>
    <name type="common">Scarce chaser dragonfly</name>
    <name type="synonym">Libellula fulva</name>
    <dbReference type="NCBI Taxonomy" id="123851"/>
    <lineage>
        <taxon>Eukaryota</taxon>
        <taxon>Metazoa</taxon>
        <taxon>Ecdysozoa</taxon>
        <taxon>Arthropoda</taxon>
        <taxon>Hexapoda</taxon>
        <taxon>Insecta</taxon>
        <taxon>Pterygota</taxon>
        <taxon>Palaeoptera</taxon>
        <taxon>Odonata</taxon>
        <taxon>Epiprocta</taxon>
        <taxon>Anisoptera</taxon>
        <taxon>Libelluloidea</taxon>
        <taxon>Libellulidae</taxon>
        <taxon>Ladona</taxon>
    </lineage>
</organism>
<keyword evidence="3" id="KW-0175">Coiled coil</keyword>
<evidence type="ECO:0000313" key="7">
    <source>
        <dbReference type="Proteomes" id="UP000792457"/>
    </source>
</evidence>
<dbReference type="PANTHER" id="PTHR31684">
    <property type="entry name" value="COILED-COIL DOMAIN-CONTAINING PROTEIN 43"/>
    <property type="match status" value="1"/>
</dbReference>